<feature type="compositionally biased region" description="Basic residues" evidence="1">
    <location>
        <begin position="285"/>
        <end position="296"/>
    </location>
</feature>
<sequence length="296" mass="35812">MQKIILVSTILVSSLLADTSLGQKISVASAQETISNQTISQEPLRTRVNPNQQSHIQHSTASNHVNQLNTRVSPQNVKRTFKKDHHRYDKRYSNFDYDRHGYYNDDGYYYGYYDTTGYFFNNIFFAYNLNYGYHDRHYRRGFFRHGHRHHRYYVHHTFNNWNRIHSYRSPNVIVRGHYYDRAYYPRRHHNNHYRPNHYQSHYNSRPHYNNHRYNHNRNSARMHVTRRGNDNVRRSRPNTANYNTNRNSTRMNTRSNTRSHSNNYRNNSQNQIRRGQARMNTRGSSGKHSRHMGTSR</sequence>
<name>A0A6S6TRG4_9BACT</name>
<organism evidence="2">
    <name type="scientific">uncultured Sulfurovum sp</name>
    <dbReference type="NCBI Taxonomy" id="269237"/>
    <lineage>
        <taxon>Bacteria</taxon>
        <taxon>Pseudomonadati</taxon>
        <taxon>Campylobacterota</taxon>
        <taxon>Epsilonproteobacteria</taxon>
        <taxon>Campylobacterales</taxon>
        <taxon>Sulfurovaceae</taxon>
        <taxon>Sulfurovum</taxon>
        <taxon>environmental samples</taxon>
    </lineage>
</organism>
<accession>A0A6S6TRG4</accession>
<dbReference type="AlphaFoldDB" id="A0A6S6TRG4"/>
<protein>
    <submittedName>
        <fullName evidence="2">Uncharacterized protein</fullName>
    </submittedName>
</protein>
<feature type="region of interest" description="Disordered" evidence="1">
    <location>
        <begin position="188"/>
        <end position="296"/>
    </location>
</feature>
<reference evidence="2" key="1">
    <citation type="submission" date="2020-01" db="EMBL/GenBank/DDBJ databases">
        <authorList>
            <person name="Meier V. D."/>
            <person name="Meier V D."/>
        </authorList>
    </citation>
    <scope>NUCLEOTIDE SEQUENCE</scope>
    <source>
        <strain evidence="2">HLG_WM_MAG_03</strain>
    </source>
</reference>
<dbReference type="EMBL" id="CACVAR010000329">
    <property type="protein sequence ID" value="CAA6821885.1"/>
    <property type="molecule type" value="Genomic_DNA"/>
</dbReference>
<feature type="compositionally biased region" description="Low complexity" evidence="1">
    <location>
        <begin position="241"/>
        <end position="274"/>
    </location>
</feature>
<evidence type="ECO:0000256" key="1">
    <source>
        <dbReference type="SAM" id="MobiDB-lite"/>
    </source>
</evidence>
<feature type="compositionally biased region" description="Basic residues" evidence="1">
    <location>
        <begin position="208"/>
        <end position="226"/>
    </location>
</feature>
<proteinExistence type="predicted"/>
<gene>
    <name evidence="2" type="ORF">HELGO_WM22434</name>
</gene>
<evidence type="ECO:0000313" key="2">
    <source>
        <dbReference type="EMBL" id="CAA6821885.1"/>
    </source>
</evidence>
<feature type="compositionally biased region" description="Low complexity" evidence="1">
    <location>
        <begin position="196"/>
        <end position="207"/>
    </location>
</feature>